<dbReference type="UniPathway" id="UPA00109">
    <property type="reaction ID" value="UER00189"/>
</dbReference>
<comment type="subunit">
    <text evidence="2">Homodimer.</text>
</comment>
<gene>
    <name evidence="3" type="ORF">D4765_18850</name>
</gene>
<protein>
    <recommendedName>
        <fullName evidence="2">Triosephosphate isomerase</fullName>
        <ecNumber evidence="2">5.3.1.1</ecNumber>
    </recommendedName>
</protein>
<dbReference type="GO" id="GO:0006096">
    <property type="term" value="P:glycolytic process"/>
    <property type="evidence" value="ECO:0007669"/>
    <property type="project" value="UniProtKB-UniPathway"/>
</dbReference>
<dbReference type="GO" id="GO:0006094">
    <property type="term" value="P:gluconeogenesis"/>
    <property type="evidence" value="ECO:0007669"/>
    <property type="project" value="UniProtKB-UniPathway"/>
</dbReference>
<dbReference type="AlphaFoldDB" id="A0A4T2BDI5"/>
<keyword evidence="1 2" id="KW-0413">Isomerase</keyword>
<dbReference type="EMBL" id="QYRT01000084">
    <property type="protein sequence ID" value="TIH26906.1"/>
    <property type="molecule type" value="Genomic_DNA"/>
</dbReference>
<dbReference type="Proteomes" id="UP000306192">
    <property type="component" value="Unassembled WGS sequence"/>
</dbReference>
<accession>A0A4T2BDI5</accession>
<reference evidence="3 4" key="1">
    <citation type="journal article" date="2019" name="Microorganisms">
        <title>Systematic Affiliation and Genome Analysis of Subtercola vilae DB165(T) with Particular Emphasis on Cold Adaptation of an Isolate from a High-Altitude Cold Volcano Lake.</title>
        <authorList>
            <person name="Villalobos A.S."/>
            <person name="Wiese J."/>
            <person name="Imhoff J.F."/>
            <person name="Dorador C."/>
            <person name="Keller A."/>
            <person name="Hentschel U."/>
        </authorList>
    </citation>
    <scope>NUCLEOTIDE SEQUENCE [LARGE SCALE GENOMIC DNA]</scope>
    <source>
        <strain evidence="3 4">DB165</strain>
    </source>
</reference>
<organism evidence="3 4">
    <name type="scientific">Subtercola vilae</name>
    <dbReference type="NCBI Taxonomy" id="2056433"/>
    <lineage>
        <taxon>Bacteria</taxon>
        <taxon>Bacillati</taxon>
        <taxon>Actinomycetota</taxon>
        <taxon>Actinomycetes</taxon>
        <taxon>Micrococcales</taxon>
        <taxon>Microbacteriaceae</taxon>
        <taxon>Subtercola</taxon>
    </lineage>
</organism>
<dbReference type="UniPathway" id="UPA00138"/>
<name>A0A4T2BDI5_9MICO</name>
<dbReference type="GO" id="GO:0004807">
    <property type="term" value="F:triose-phosphate isomerase activity"/>
    <property type="evidence" value="ECO:0007669"/>
    <property type="project" value="UniProtKB-EC"/>
</dbReference>
<proteinExistence type="inferred from homology"/>
<comment type="catalytic activity">
    <reaction evidence="2">
        <text>D-glyceraldehyde 3-phosphate = dihydroxyacetone phosphate</text>
        <dbReference type="Rhea" id="RHEA:18585"/>
        <dbReference type="ChEBI" id="CHEBI:57642"/>
        <dbReference type="ChEBI" id="CHEBI:59776"/>
        <dbReference type="EC" id="5.3.1.1"/>
    </reaction>
</comment>
<keyword evidence="4" id="KW-1185">Reference proteome</keyword>
<dbReference type="GO" id="GO:0005829">
    <property type="term" value="C:cytosol"/>
    <property type="evidence" value="ECO:0007669"/>
    <property type="project" value="TreeGrafter"/>
</dbReference>
<dbReference type="RefSeq" id="WP_136643833.1">
    <property type="nucleotide sequence ID" value="NZ_QYRT01000084.1"/>
</dbReference>
<dbReference type="InterPro" id="IPR035990">
    <property type="entry name" value="TIM_sf"/>
</dbReference>
<comment type="subcellular location">
    <subcellularLocation>
        <location evidence="2">Cytoplasm</location>
    </subcellularLocation>
</comment>
<dbReference type="SUPFAM" id="SSF51351">
    <property type="entry name" value="Triosephosphate isomerase (TIM)"/>
    <property type="match status" value="1"/>
</dbReference>
<dbReference type="Gene3D" id="3.20.20.70">
    <property type="entry name" value="Aldolase class I"/>
    <property type="match status" value="1"/>
</dbReference>
<dbReference type="PROSITE" id="PS51440">
    <property type="entry name" value="TIM_2"/>
    <property type="match status" value="1"/>
</dbReference>
<evidence type="ECO:0000313" key="3">
    <source>
        <dbReference type="EMBL" id="TIH26906.1"/>
    </source>
</evidence>
<sequence>MTRTLPAVTVGVSTKMYFSYERSLAYARSVAEIAAEHPAVQSGAVEVFVIPTYPALAETVRILERTPVRVGAQDIATADSGAFTGEVSGAVLAEIGCTLAEVGHAERRRLFGETDLVTRDKTQAALRNGLTPVLCIGERMPGSTDAAVDECVDQLTSALAGTPEGSDLVVAYEPHWAIGAPDPAPAWHIVEVCRGLRAHLASDQRLASFRVIYGGSAGPGLLGQLGTAVDGLFLGRYAHDPAALATVIDEAAALAAVRAGSPA</sequence>
<dbReference type="PANTHER" id="PTHR21139:SF2">
    <property type="entry name" value="TRIOSEPHOSPHATE ISOMERASE"/>
    <property type="match status" value="1"/>
</dbReference>
<comment type="pathway">
    <text evidence="2">Carbohydrate biosynthesis; gluconeogenesis.</text>
</comment>
<dbReference type="InterPro" id="IPR013785">
    <property type="entry name" value="Aldolase_TIM"/>
</dbReference>
<evidence type="ECO:0000256" key="2">
    <source>
        <dbReference type="RuleBase" id="RU363013"/>
    </source>
</evidence>
<keyword evidence="2" id="KW-0963">Cytoplasm</keyword>
<dbReference type="Pfam" id="PF00121">
    <property type="entry name" value="TIM"/>
    <property type="match status" value="1"/>
</dbReference>
<dbReference type="InterPro" id="IPR000652">
    <property type="entry name" value="Triosephosphate_isomerase"/>
</dbReference>
<dbReference type="EC" id="5.3.1.1" evidence="2"/>
<dbReference type="GO" id="GO:0019563">
    <property type="term" value="P:glycerol catabolic process"/>
    <property type="evidence" value="ECO:0007669"/>
    <property type="project" value="TreeGrafter"/>
</dbReference>
<comment type="similarity">
    <text evidence="2">Belongs to the triosephosphate isomerase family.</text>
</comment>
<keyword evidence="2" id="KW-0324">Glycolysis</keyword>
<evidence type="ECO:0000256" key="1">
    <source>
        <dbReference type="ARBA" id="ARBA00023235"/>
    </source>
</evidence>
<comment type="pathway">
    <text evidence="2">Carbohydrate degradation; glycolysis; D-glyceraldehyde 3-phosphate from glycerone phosphate: step 1/1.</text>
</comment>
<keyword evidence="2" id="KW-0312">Gluconeogenesis</keyword>
<comment type="caution">
    <text evidence="3">The sequence shown here is derived from an EMBL/GenBank/DDBJ whole genome shotgun (WGS) entry which is preliminary data.</text>
</comment>
<evidence type="ECO:0000313" key="4">
    <source>
        <dbReference type="Proteomes" id="UP000306192"/>
    </source>
</evidence>
<dbReference type="PANTHER" id="PTHR21139">
    <property type="entry name" value="TRIOSEPHOSPHATE ISOMERASE"/>
    <property type="match status" value="1"/>
</dbReference>
<dbReference type="OrthoDB" id="9809429at2"/>
<dbReference type="CDD" id="cd00311">
    <property type="entry name" value="TIM"/>
    <property type="match status" value="1"/>
</dbReference>
<dbReference type="GO" id="GO:0046166">
    <property type="term" value="P:glyceraldehyde-3-phosphate biosynthetic process"/>
    <property type="evidence" value="ECO:0007669"/>
    <property type="project" value="TreeGrafter"/>
</dbReference>